<comment type="caution">
    <text evidence="1">The sequence shown here is derived from an EMBL/GenBank/DDBJ whole genome shotgun (WGS) entry which is preliminary data.</text>
</comment>
<gene>
    <name evidence="1" type="ORF">GJ744_009137</name>
</gene>
<keyword evidence="2" id="KW-1185">Reference proteome</keyword>
<dbReference type="OrthoDB" id="5394701at2759"/>
<accession>A0A8H7E565</accession>
<proteinExistence type="predicted"/>
<reference evidence="1" key="1">
    <citation type="submission" date="2020-02" db="EMBL/GenBank/DDBJ databases">
        <authorList>
            <person name="Palmer J.M."/>
        </authorList>
    </citation>
    <scope>NUCLEOTIDE SEQUENCE</scope>
    <source>
        <strain evidence="1">EPUS1.4</strain>
        <tissue evidence="1">Thallus</tissue>
    </source>
</reference>
<dbReference type="AlphaFoldDB" id="A0A8H7E565"/>
<protein>
    <submittedName>
        <fullName evidence="1">Uncharacterized protein</fullName>
    </submittedName>
</protein>
<dbReference type="EMBL" id="JAACFV010000052">
    <property type="protein sequence ID" value="KAF7508588.1"/>
    <property type="molecule type" value="Genomic_DNA"/>
</dbReference>
<evidence type="ECO:0000313" key="1">
    <source>
        <dbReference type="EMBL" id="KAF7508588.1"/>
    </source>
</evidence>
<organism evidence="1 2">
    <name type="scientific">Endocarpon pusillum</name>
    <dbReference type="NCBI Taxonomy" id="364733"/>
    <lineage>
        <taxon>Eukaryota</taxon>
        <taxon>Fungi</taxon>
        <taxon>Dikarya</taxon>
        <taxon>Ascomycota</taxon>
        <taxon>Pezizomycotina</taxon>
        <taxon>Eurotiomycetes</taxon>
        <taxon>Chaetothyriomycetidae</taxon>
        <taxon>Verrucariales</taxon>
        <taxon>Verrucariaceae</taxon>
        <taxon>Endocarpon</taxon>
    </lineage>
</organism>
<evidence type="ECO:0000313" key="2">
    <source>
        <dbReference type="Proteomes" id="UP000606974"/>
    </source>
</evidence>
<sequence length="84" mass="8991">MKNIPTTGHGSIVITSRNAYPGRDALSTSGLQATTFGVEQGAEFFLHFLTGLAPPTEEDRDAAKVISQRYDGVPPAIRQAAYIV</sequence>
<dbReference type="Proteomes" id="UP000606974">
    <property type="component" value="Unassembled WGS sequence"/>
</dbReference>
<name>A0A8H7E565_9EURO</name>